<feature type="region of interest" description="Disordered" evidence="1">
    <location>
        <begin position="52"/>
        <end position="157"/>
    </location>
</feature>
<reference evidence="4 5" key="1">
    <citation type="journal article" date="2019" name="Environ. Microbiol.">
        <title>At the nexus of three kingdoms: the genome of the mycorrhizal fungus Gigaspora margarita provides insights into plant, endobacterial and fungal interactions.</title>
        <authorList>
            <person name="Venice F."/>
            <person name="Ghignone S."/>
            <person name="Salvioli di Fossalunga A."/>
            <person name="Amselem J."/>
            <person name="Novero M."/>
            <person name="Xianan X."/>
            <person name="Sedzielewska Toro K."/>
            <person name="Morin E."/>
            <person name="Lipzen A."/>
            <person name="Grigoriev I.V."/>
            <person name="Henrissat B."/>
            <person name="Martin F.M."/>
            <person name="Bonfante P."/>
        </authorList>
    </citation>
    <scope>NUCLEOTIDE SEQUENCE [LARGE SCALE GENOMIC DNA]</scope>
    <source>
        <strain evidence="4 5">BEG34</strain>
    </source>
</reference>
<dbReference type="InterPro" id="IPR017930">
    <property type="entry name" value="Myb_dom"/>
</dbReference>
<dbReference type="PROSITE" id="PS50090">
    <property type="entry name" value="MYB_LIKE"/>
    <property type="match status" value="1"/>
</dbReference>
<evidence type="ECO:0000259" key="3">
    <source>
        <dbReference type="PROSITE" id="PS51294"/>
    </source>
</evidence>
<feature type="compositionally biased region" description="Basic and acidic residues" evidence="1">
    <location>
        <begin position="7"/>
        <end position="17"/>
    </location>
</feature>
<feature type="compositionally biased region" description="Basic and acidic residues" evidence="1">
    <location>
        <begin position="52"/>
        <end position="72"/>
    </location>
</feature>
<dbReference type="CDD" id="cd00167">
    <property type="entry name" value="SANT"/>
    <property type="match status" value="1"/>
</dbReference>
<proteinExistence type="predicted"/>
<dbReference type="AlphaFoldDB" id="A0A8H3XIW5"/>
<dbReference type="Pfam" id="PF13921">
    <property type="entry name" value="Myb_DNA-bind_6"/>
    <property type="match status" value="1"/>
</dbReference>
<dbReference type="InterPro" id="IPR009057">
    <property type="entry name" value="Homeodomain-like_sf"/>
</dbReference>
<evidence type="ECO:0000259" key="2">
    <source>
        <dbReference type="PROSITE" id="PS50090"/>
    </source>
</evidence>
<dbReference type="Proteomes" id="UP000439903">
    <property type="component" value="Unassembled WGS sequence"/>
</dbReference>
<evidence type="ECO:0000313" key="4">
    <source>
        <dbReference type="EMBL" id="KAF0468960.1"/>
    </source>
</evidence>
<feature type="domain" description="Myb-like" evidence="2">
    <location>
        <begin position="156"/>
        <end position="209"/>
    </location>
</feature>
<feature type="compositionally biased region" description="Basic and acidic residues" evidence="1">
    <location>
        <begin position="29"/>
        <end position="40"/>
    </location>
</feature>
<sequence length="226" mass="25989">MGKRKTKQEIDEGKEDFPSYSSSNEDELTENKVNENIDTHVEKIDEYTVKNETKQDIIKQTVEENGGKKSSETEEPQLPKKRQRTTNKEKKDAVDSKIQSQLNNTSIRKSKIKDNNKKTANKTTKKVLESKNEAKKSTSKTTEPSLSDDEPSDQIMVSTARGRWTTDDDKLLSNLVLAHLPEVRWSNIARENFPERNRSSLFNRWNVIKKRLWNGGFESKGEGKDD</sequence>
<dbReference type="Gene3D" id="1.10.10.60">
    <property type="entry name" value="Homeodomain-like"/>
    <property type="match status" value="1"/>
</dbReference>
<evidence type="ECO:0000256" key="1">
    <source>
        <dbReference type="SAM" id="MobiDB-lite"/>
    </source>
</evidence>
<dbReference type="EMBL" id="WTPW01000931">
    <property type="protein sequence ID" value="KAF0468960.1"/>
    <property type="molecule type" value="Genomic_DNA"/>
</dbReference>
<accession>A0A8H3XIW5</accession>
<protein>
    <recommendedName>
        <fullName evidence="6">Myb-like domain-containing protein</fullName>
    </recommendedName>
</protein>
<feature type="compositionally biased region" description="Basic and acidic residues" evidence="1">
    <location>
        <begin position="86"/>
        <end position="95"/>
    </location>
</feature>
<dbReference type="PROSITE" id="PS51294">
    <property type="entry name" value="HTH_MYB"/>
    <property type="match status" value="1"/>
</dbReference>
<feature type="compositionally biased region" description="Polar residues" evidence="1">
    <location>
        <begin position="97"/>
        <end position="107"/>
    </location>
</feature>
<gene>
    <name evidence="4" type="ORF">F8M41_025713</name>
</gene>
<feature type="region of interest" description="Disordered" evidence="1">
    <location>
        <begin position="1"/>
        <end position="40"/>
    </location>
</feature>
<dbReference type="SUPFAM" id="SSF46689">
    <property type="entry name" value="Homeodomain-like"/>
    <property type="match status" value="1"/>
</dbReference>
<feature type="compositionally biased region" description="Basic and acidic residues" evidence="1">
    <location>
        <begin position="126"/>
        <end position="136"/>
    </location>
</feature>
<keyword evidence="5" id="KW-1185">Reference proteome</keyword>
<dbReference type="OrthoDB" id="2143914at2759"/>
<name>A0A8H3XIW5_GIGMA</name>
<evidence type="ECO:0008006" key="6">
    <source>
        <dbReference type="Google" id="ProtNLM"/>
    </source>
</evidence>
<dbReference type="InterPro" id="IPR001005">
    <property type="entry name" value="SANT/Myb"/>
</dbReference>
<feature type="domain" description="HTH myb-type" evidence="3">
    <location>
        <begin position="156"/>
        <end position="213"/>
    </location>
</feature>
<comment type="caution">
    <text evidence="4">The sequence shown here is derived from an EMBL/GenBank/DDBJ whole genome shotgun (WGS) entry which is preliminary data.</text>
</comment>
<dbReference type="SMART" id="SM00717">
    <property type="entry name" value="SANT"/>
    <property type="match status" value="1"/>
</dbReference>
<evidence type="ECO:0000313" key="5">
    <source>
        <dbReference type="Proteomes" id="UP000439903"/>
    </source>
</evidence>
<organism evidence="4 5">
    <name type="scientific">Gigaspora margarita</name>
    <dbReference type="NCBI Taxonomy" id="4874"/>
    <lineage>
        <taxon>Eukaryota</taxon>
        <taxon>Fungi</taxon>
        <taxon>Fungi incertae sedis</taxon>
        <taxon>Mucoromycota</taxon>
        <taxon>Glomeromycotina</taxon>
        <taxon>Glomeromycetes</taxon>
        <taxon>Diversisporales</taxon>
        <taxon>Gigasporaceae</taxon>
        <taxon>Gigaspora</taxon>
    </lineage>
</organism>